<gene>
    <name evidence="8" type="ORF">EDB92DRAFT_2091516</name>
</gene>
<dbReference type="Pfam" id="PF02265">
    <property type="entry name" value="S1-P1_nuclease"/>
    <property type="match status" value="1"/>
</dbReference>
<keyword evidence="6" id="KW-1015">Disulfide bond</keyword>
<dbReference type="InterPro" id="IPR008947">
    <property type="entry name" value="PLipase_C/P1_nuclease_dom_sf"/>
</dbReference>
<dbReference type="GO" id="GO:0004519">
    <property type="term" value="F:endonuclease activity"/>
    <property type="evidence" value="ECO:0007669"/>
    <property type="project" value="UniProtKB-KW"/>
</dbReference>
<keyword evidence="4" id="KW-0255">Endonuclease</keyword>
<comment type="caution">
    <text evidence="8">The sequence shown here is derived from an EMBL/GenBank/DDBJ whole genome shotgun (WGS) entry which is preliminary data.</text>
</comment>
<dbReference type="GO" id="GO:0016788">
    <property type="term" value="F:hydrolase activity, acting on ester bonds"/>
    <property type="evidence" value="ECO:0007669"/>
    <property type="project" value="InterPro"/>
</dbReference>
<name>A0AAD4LC70_9AGAM</name>
<dbReference type="InterPro" id="IPR003154">
    <property type="entry name" value="S1/P1nuclease"/>
</dbReference>
<reference evidence="8" key="1">
    <citation type="submission" date="2022-01" db="EMBL/GenBank/DDBJ databases">
        <title>Comparative genomics reveals a dynamic genome evolution in the ectomycorrhizal milk-cap (Lactarius) mushrooms.</title>
        <authorList>
            <consortium name="DOE Joint Genome Institute"/>
            <person name="Lebreton A."/>
            <person name="Tang N."/>
            <person name="Kuo A."/>
            <person name="LaButti K."/>
            <person name="Drula E."/>
            <person name="Barry K."/>
            <person name="Clum A."/>
            <person name="Lipzen A."/>
            <person name="Mousain D."/>
            <person name="Ng V."/>
            <person name="Wang R."/>
            <person name="Wang X."/>
            <person name="Dai Y."/>
            <person name="Henrissat B."/>
            <person name="Grigoriev I.V."/>
            <person name="Guerin-Laguette A."/>
            <person name="Yu F."/>
            <person name="Martin F.M."/>
        </authorList>
    </citation>
    <scope>NUCLEOTIDE SEQUENCE</scope>
    <source>
        <strain evidence="8">QP</strain>
    </source>
</reference>
<dbReference type="GO" id="GO:0003676">
    <property type="term" value="F:nucleic acid binding"/>
    <property type="evidence" value="ECO:0007669"/>
    <property type="project" value="InterPro"/>
</dbReference>
<evidence type="ECO:0000256" key="5">
    <source>
        <dbReference type="ARBA" id="ARBA00022801"/>
    </source>
</evidence>
<keyword evidence="5" id="KW-0378">Hydrolase</keyword>
<dbReference type="CDD" id="cd11010">
    <property type="entry name" value="S1-P1_nuclease"/>
    <property type="match status" value="1"/>
</dbReference>
<evidence type="ECO:0000256" key="1">
    <source>
        <dbReference type="ARBA" id="ARBA00009547"/>
    </source>
</evidence>
<dbReference type="GO" id="GO:0006308">
    <property type="term" value="P:DNA catabolic process"/>
    <property type="evidence" value="ECO:0007669"/>
    <property type="project" value="InterPro"/>
</dbReference>
<dbReference type="Proteomes" id="UP001201163">
    <property type="component" value="Unassembled WGS sequence"/>
</dbReference>
<dbReference type="Gene3D" id="1.10.575.10">
    <property type="entry name" value="P1 Nuclease"/>
    <property type="match status" value="1"/>
</dbReference>
<evidence type="ECO:0000256" key="2">
    <source>
        <dbReference type="ARBA" id="ARBA00022722"/>
    </source>
</evidence>
<keyword evidence="2" id="KW-0540">Nuclease</keyword>
<keyword evidence="7" id="KW-0325">Glycoprotein</keyword>
<dbReference type="SUPFAM" id="SSF48537">
    <property type="entry name" value="Phospholipase C/P1 nuclease"/>
    <property type="match status" value="1"/>
</dbReference>
<keyword evidence="3" id="KW-0479">Metal-binding</keyword>
<evidence type="ECO:0000256" key="6">
    <source>
        <dbReference type="ARBA" id="ARBA00023157"/>
    </source>
</evidence>
<evidence type="ECO:0000313" key="8">
    <source>
        <dbReference type="EMBL" id="KAH8985809.1"/>
    </source>
</evidence>
<sequence>MKLALPYALAAADIAPHGVAASGSLGHQTTGYVAMQFLTPNTLSTVQSILGPLSVSPSDLRPPGRIPCALRRRSSSPRPTISSMRKMRHQWLRCAIQSYTNRVLTCRYSIVPSSIARVDVPPTAHFVGDIGQPLHDEFRNDISAVCSGSSTILHAAWDTGILTKNVNALYGGSAQTWANNLASRITVIHPLPHPFGWVSHINQAALSGTGVPLSWSQEANTYDFSAVFSFVTGQDLCTGTYFTNAIPVIDLQIAKQGYRLAVWLNTIFG</sequence>
<evidence type="ECO:0000313" key="9">
    <source>
        <dbReference type="Proteomes" id="UP001201163"/>
    </source>
</evidence>
<dbReference type="AlphaFoldDB" id="A0AAD4LC70"/>
<dbReference type="PANTHER" id="PTHR33146">
    <property type="entry name" value="ENDONUCLEASE 4"/>
    <property type="match status" value="1"/>
</dbReference>
<accession>A0AAD4LC70</accession>
<evidence type="ECO:0000256" key="4">
    <source>
        <dbReference type="ARBA" id="ARBA00022759"/>
    </source>
</evidence>
<keyword evidence="9" id="KW-1185">Reference proteome</keyword>
<protein>
    <submittedName>
        <fullName evidence="8">Nuclease Le1</fullName>
    </submittedName>
</protein>
<evidence type="ECO:0000256" key="7">
    <source>
        <dbReference type="ARBA" id="ARBA00023180"/>
    </source>
</evidence>
<dbReference type="EMBL" id="JAKELL010000060">
    <property type="protein sequence ID" value="KAH8985809.1"/>
    <property type="molecule type" value="Genomic_DNA"/>
</dbReference>
<dbReference type="GO" id="GO:0046872">
    <property type="term" value="F:metal ion binding"/>
    <property type="evidence" value="ECO:0007669"/>
    <property type="project" value="UniProtKB-KW"/>
</dbReference>
<evidence type="ECO:0000256" key="3">
    <source>
        <dbReference type="ARBA" id="ARBA00022723"/>
    </source>
</evidence>
<dbReference type="PANTHER" id="PTHR33146:SF26">
    <property type="entry name" value="ENDONUCLEASE 4"/>
    <property type="match status" value="1"/>
</dbReference>
<proteinExistence type="inferred from homology"/>
<comment type="similarity">
    <text evidence="1">Belongs to the nuclease type I family.</text>
</comment>
<organism evidence="8 9">
    <name type="scientific">Lactarius akahatsu</name>
    <dbReference type="NCBI Taxonomy" id="416441"/>
    <lineage>
        <taxon>Eukaryota</taxon>
        <taxon>Fungi</taxon>
        <taxon>Dikarya</taxon>
        <taxon>Basidiomycota</taxon>
        <taxon>Agaricomycotina</taxon>
        <taxon>Agaricomycetes</taxon>
        <taxon>Russulales</taxon>
        <taxon>Russulaceae</taxon>
        <taxon>Lactarius</taxon>
    </lineage>
</organism>